<dbReference type="Proteomes" id="UP000063789">
    <property type="component" value="Chromosome"/>
</dbReference>
<reference evidence="4 5" key="2">
    <citation type="journal article" date="2017" name="Int. J. Syst. Evol. Microbiol.">
        <title>Gordonia phthalatica sp. nov., a di-n-butyl phthalate-degrading bacterium isolated from activated sludge.</title>
        <authorList>
            <person name="Jin D."/>
            <person name="Kong X."/>
            <person name="Jia M."/>
            <person name="Yu X."/>
            <person name="Wang X."/>
            <person name="Zhuang X."/>
            <person name="Deng Y."/>
            <person name="Bai Z."/>
        </authorList>
    </citation>
    <scope>NUCLEOTIDE SEQUENCE [LARGE SCALE GENOMIC DNA]</scope>
    <source>
        <strain evidence="4 5">QH-11</strain>
    </source>
</reference>
<evidence type="ECO:0000256" key="1">
    <source>
        <dbReference type="ARBA" id="ARBA00023125"/>
    </source>
</evidence>
<organism evidence="4 5">
    <name type="scientific">Gordonia phthalatica</name>
    <dbReference type="NCBI Taxonomy" id="1136941"/>
    <lineage>
        <taxon>Bacteria</taxon>
        <taxon>Bacillati</taxon>
        <taxon>Actinomycetota</taxon>
        <taxon>Actinomycetes</taxon>
        <taxon>Mycobacteriales</taxon>
        <taxon>Gordoniaceae</taxon>
        <taxon>Gordonia</taxon>
    </lineage>
</organism>
<dbReference type="EMBL" id="CP011853">
    <property type="protein sequence ID" value="ALG87038.1"/>
    <property type="molecule type" value="Genomic_DNA"/>
</dbReference>
<dbReference type="KEGG" id="goq:ACH46_18905"/>
<evidence type="ECO:0000313" key="4">
    <source>
        <dbReference type="EMBL" id="ALG87038.1"/>
    </source>
</evidence>
<proteinExistence type="predicted"/>
<keyword evidence="1 2" id="KW-0238">DNA-binding</keyword>
<dbReference type="STRING" id="1136941.ACH46_18905"/>
<feature type="DNA-binding region" description="H-T-H motif" evidence="2">
    <location>
        <begin position="27"/>
        <end position="46"/>
    </location>
</feature>
<dbReference type="GO" id="GO:0003700">
    <property type="term" value="F:DNA-binding transcription factor activity"/>
    <property type="evidence" value="ECO:0007669"/>
    <property type="project" value="TreeGrafter"/>
</dbReference>
<accession>A0A0N9NH04</accession>
<sequence length="195" mass="21133">MAVEDRRQLLIDAAWRVLVRDGLANLTTRSVAAEAQMPQGAFHYCFSSKDELLTTLVSGAVAELGEHSAHPVAPGDADLHSILRDTIDALWRRIVAPPEKQLALYELTVYAVRNGATDLPASQYRGYFAAATRLLDAVADAAEVTWTAPTDSLARLIVSVIDGVGLTWLTDHDDEAAQRVLALLVSQLESSAINR</sequence>
<dbReference type="Gene3D" id="1.10.357.10">
    <property type="entry name" value="Tetracycline Repressor, domain 2"/>
    <property type="match status" value="1"/>
</dbReference>
<evidence type="ECO:0000256" key="2">
    <source>
        <dbReference type="PROSITE-ProRule" id="PRU00335"/>
    </source>
</evidence>
<feature type="domain" description="HTH tetR-type" evidence="3">
    <location>
        <begin position="4"/>
        <end position="64"/>
    </location>
</feature>
<dbReference type="PANTHER" id="PTHR30055:SF231">
    <property type="entry name" value="TRANSCRIPTIONAL REGULATORY PROTEIN (PROBABLY DEOR-FAMILY)-RELATED"/>
    <property type="match status" value="1"/>
</dbReference>
<evidence type="ECO:0000259" key="3">
    <source>
        <dbReference type="PROSITE" id="PS50977"/>
    </source>
</evidence>
<name>A0A0N9NH04_9ACTN</name>
<dbReference type="PANTHER" id="PTHR30055">
    <property type="entry name" value="HTH-TYPE TRANSCRIPTIONAL REGULATOR RUTR"/>
    <property type="match status" value="1"/>
</dbReference>
<evidence type="ECO:0000313" key="5">
    <source>
        <dbReference type="Proteomes" id="UP000063789"/>
    </source>
</evidence>
<dbReference type="PROSITE" id="PS50977">
    <property type="entry name" value="HTH_TETR_2"/>
    <property type="match status" value="1"/>
</dbReference>
<dbReference type="InterPro" id="IPR050109">
    <property type="entry name" value="HTH-type_TetR-like_transc_reg"/>
</dbReference>
<gene>
    <name evidence="4" type="ORF">ACH46_18905</name>
</gene>
<dbReference type="AlphaFoldDB" id="A0A0N9NH04"/>
<protein>
    <recommendedName>
        <fullName evidence="3">HTH tetR-type domain-containing protein</fullName>
    </recommendedName>
</protein>
<dbReference type="InterPro" id="IPR036271">
    <property type="entry name" value="Tet_transcr_reg_TetR-rel_C_sf"/>
</dbReference>
<dbReference type="SUPFAM" id="SSF46689">
    <property type="entry name" value="Homeodomain-like"/>
    <property type="match status" value="1"/>
</dbReference>
<reference evidence="5" key="1">
    <citation type="submission" date="2015-06" db="EMBL/GenBank/DDBJ databases">
        <title>Complete genome sequence and metabolic analysis of phthalate degradation pathway in Gordonia sp. QH-11.</title>
        <authorList>
            <person name="Jin D."/>
            <person name="Kong X."/>
            <person name="Bai Z."/>
        </authorList>
    </citation>
    <scope>NUCLEOTIDE SEQUENCE [LARGE SCALE GENOMIC DNA]</scope>
    <source>
        <strain evidence="5">QH-11</strain>
    </source>
</reference>
<dbReference type="InterPro" id="IPR009057">
    <property type="entry name" value="Homeodomain-like_sf"/>
</dbReference>
<keyword evidence="5" id="KW-1185">Reference proteome</keyword>
<dbReference type="InterPro" id="IPR001647">
    <property type="entry name" value="HTH_TetR"/>
</dbReference>
<dbReference type="SUPFAM" id="SSF48498">
    <property type="entry name" value="Tetracyclin repressor-like, C-terminal domain"/>
    <property type="match status" value="1"/>
</dbReference>
<dbReference type="GO" id="GO:0000976">
    <property type="term" value="F:transcription cis-regulatory region binding"/>
    <property type="evidence" value="ECO:0007669"/>
    <property type="project" value="TreeGrafter"/>
</dbReference>
<dbReference type="Pfam" id="PF00440">
    <property type="entry name" value="TetR_N"/>
    <property type="match status" value="1"/>
</dbReference>
<dbReference type="PATRIC" id="fig|1136941.3.peg.3868"/>